<feature type="coiled-coil region" evidence="1">
    <location>
        <begin position="155"/>
        <end position="182"/>
    </location>
</feature>
<proteinExistence type="predicted"/>
<keyword evidence="4" id="KW-1185">Reference proteome</keyword>
<feature type="coiled-coil region" evidence="1">
    <location>
        <begin position="213"/>
        <end position="254"/>
    </location>
</feature>
<gene>
    <name evidence="3" type="ORF">P43SY_000768</name>
</gene>
<sequence>MRRSDNQLQSAVERPTGVAMDLKVARQQQRRERTPSKAYHVVPLAQDADNPSEDEEDASRCSFSAAMDEDEDATARARARAQARGDDVDRSSTSSGEDRPRRSSRRRGPRVSLASSRIQRDKLMRTMENLILQEAELSSAYERFEYSRHKCELEHDEITARLEQYQGLLQHAQRRERELQASGVLTDAIRSQEDHERWQQTKIMVQSTLPELLARLEEKIEDNGTKIRHIQERMERIRAQRLELREEIAEREDEIAVALAACPR</sequence>
<protein>
    <submittedName>
        <fullName evidence="3">Uncharacterized protein</fullName>
    </submittedName>
</protein>
<dbReference type="EMBL" id="JAKCXM010000315">
    <property type="protein sequence ID" value="KAJ0395995.1"/>
    <property type="molecule type" value="Genomic_DNA"/>
</dbReference>
<comment type="caution">
    <text evidence="3">The sequence shown here is derived from an EMBL/GenBank/DDBJ whole genome shotgun (WGS) entry which is preliminary data.</text>
</comment>
<evidence type="ECO:0000256" key="1">
    <source>
        <dbReference type="SAM" id="Coils"/>
    </source>
</evidence>
<name>A0AAD5LWP6_PYTIN</name>
<feature type="compositionally biased region" description="Basic and acidic residues" evidence="2">
    <location>
        <begin position="83"/>
        <end position="101"/>
    </location>
</feature>
<organism evidence="3 4">
    <name type="scientific">Pythium insidiosum</name>
    <name type="common">Pythiosis disease agent</name>
    <dbReference type="NCBI Taxonomy" id="114742"/>
    <lineage>
        <taxon>Eukaryota</taxon>
        <taxon>Sar</taxon>
        <taxon>Stramenopiles</taxon>
        <taxon>Oomycota</taxon>
        <taxon>Peronosporomycetes</taxon>
        <taxon>Pythiales</taxon>
        <taxon>Pythiaceae</taxon>
        <taxon>Pythium</taxon>
    </lineage>
</organism>
<evidence type="ECO:0000313" key="3">
    <source>
        <dbReference type="EMBL" id="KAJ0395995.1"/>
    </source>
</evidence>
<evidence type="ECO:0000313" key="4">
    <source>
        <dbReference type="Proteomes" id="UP001209570"/>
    </source>
</evidence>
<evidence type="ECO:0000256" key="2">
    <source>
        <dbReference type="SAM" id="MobiDB-lite"/>
    </source>
</evidence>
<feature type="compositionally biased region" description="Polar residues" evidence="2">
    <location>
        <begin position="1"/>
        <end position="10"/>
    </location>
</feature>
<dbReference type="Proteomes" id="UP001209570">
    <property type="component" value="Unassembled WGS sequence"/>
</dbReference>
<feature type="region of interest" description="Disordered" evidence="2">
    <location>
        <begin position="1"/>
        <end position="117"/>
    </location>
</feature>
<keyword evidence="1" id="KW-0175">Coiled coil</keyword>
<dbReference type="AlphaFoldDB" id="A0AAD5LWP6"/>
<accession>A0AAD5LWP6</accession>
<reference evidence="3" key="1">
    <citation type="submission" date="2021-12" db="EMBL/GenBank/DDBJ databases">
        <title>Prjna785345.</title>
        <authorList>
            <person name="Rujirawat T."/>
            <person name="Krajaejun T."/>
        </authorList>
    </citation>
    <scope>NUCLEOTIDE SEQUENCE</scope>
    <source>
        <strain evidence="3">Pi057C3</strain>
    </source>
</reference>